<dbReference type="PANTHER" id="PTHR43156">
    <property type="entry name" value="STAGE II SPORULATION PROTEIN E-RELATED"/>
    <property type="match status" value="1"/>
</dbReference>
<evidence type="ECO:0000313" key="5">
    <source>
        <dbReference type="EMBL" id="SFB48713.1"/>
    </source>
</evidence>
<dbReference type="InterPro" id="IPR003018">
    <property type="entry name" value="GAF"/>
</dbReference>
<evidence type="ECO:0000259" key="3">
    <source>
        <dbReference type="SMART" id="SM00065"/>
    </source>
</evidence>
<dbReference type="Pfam" id="PF07228">
    <property type="entry name" value="SpoIIE"/>
    <property type="match status" value="1"/>
</dbReference>
<feature type="domain" description="GAF" evidence="3">
    <location>
        <begin position="298"/>
        <end position="462"/>
    </location>
</feature>
<organism evidence="5 6">
    <name type="scientific">Nocardioides alpinus</name>
    <dbReference type="NCBI Taxonomy" id="748909"/>
    <lineage>
        <taxon>Bacteria</taxon>
        <taxon>Bacillati</taxon>
        <taxon>Actinomycetota</taxon>
        <taxon>Actinomycetes</taxon>
        <taxon>Propionibacteriales</taxon>
        <taxon>Nocardioidaceae</taxon>
        <taxon>Nocardioides</taxon>
    </lineage>
</organism>
<dbReference type="InterPro" id="IPR001932">
    <property type="entry name" value="PPM-type_phosphatase-like_dom"/>
</dbReference>
<dbReference type="Gene3D" id="3.30.450.40">
    <property type="match status" value="2"/>
</dbReference>
<evidence type="ECO:0000313" key="6">
    <source>
        <dbReference type="Proteomes" id="UP000199113"/>
    </source>
</evidence>
<dbReference type="SMART" id="SM00065">
    <property type="entry name" value="GAF"/>
    <property type="match status" value="1"/>
</dbReference>
<dbReference type="PANTHER" id="PTHR43156:SF2">
    <property type="entry name" value="STAGE II SPORULATION PROTEIN E"/>
    <property type="match status" value="1"/>
</dbReference>
<dbReference type="Gene3D" id="3.60.40.10">
    <property type="entry name" value="PPM-type phosphatase domain"/>
    <property type="match status" value="1"/>
</dbReference>
<accession>A0A1I1BJT6</accession>
<proteinExistence type="predicted"/>
<evidence type="ECO:0000256" key="2">
    <source>
        <dbReference type="SAM" id="Phobius"/>
    </source>
</evidence>
<keyword evidence="1" id="KW-0378">Hydrolase</keyword>
<evidence type="ECO:0000256" key="1">
    <source>
        <dbReference type="ARBA" id="ARBA00022801"/>
    </source>
</evidence>
<dbReference type="InterPro" id="IPR029016">
    <property type="entry name" value="GAF-like_dom_sf"/>
</dbReference>
<dbReference type="SUPFAM" id="SSF55781">
    <property type="entry name" value="GAF domain-like"/>
    <property type="match status" value="2"/>
</dbReference>
<dbReference type="GO" id="GO:0016791">
    <property type="term" value="F:phosphatase activity"/>
    <property type="evidence" value="ECO:0007669"/>
    <property type="project" value="TreeGrafter"/>
</dbReference>
<dbReference type="STRING" id="748909.SAMN05192575_1184"/>
<dbReference type="InterPro" id="IPR052016">
    <property type="entry name" value="Bact_Sigma-Reg"/>
</dbReference>
<feature type="transmembrane region" description="Helical" evidence="2">
    <location>
        <begin position="14"/>
        <end position="33"/>
    </location>
</feature>
<dbReference type="SMART" id="SM00331">
    <property type="entry name" value="PP2C_SIG"/>
    <property type="match status" value="1"/>
</dbReference>
<protein>
    <submittedName>
        <fullName evidence="5">Serine phosphatase RsbU, regulator of sigma subunit</fullName>
    </submittedName>
</protein>
<dbReference type="SUPFAM" id="SSF81606">
    <property type="entry name" value="PP2C-like"/>
    <property type="match status" value="1"/>
</dbReference>
<evidence type="ECO:0000259" key="4">
    <source>
        <dbReference type="SMART" id="SM00331"/>
    </source>
</evidence>
<sequence>MVASISARGGPGGLSWLGGALLLGVMVAVDLVLGRQINGAYAGAAVLTAINADVRRTASVAGLALLASVASGTWNDNLGERDWAIRFATCVLICALALIAADANHRRSERLARTTALAQRMLDALAVELTGARTVKEVTDGFLGHAMGTLGATSAMVLSLDADGVLRTLSWHGRAGDGADHYQEVPVSSDLPGAVATRQRTDMHFRSLTEIVAAFPDLAGYYPSDRSLHLLPLHREDTTYGLLAITFPPDLFTPHEDGFLHSLAGALTSAMRRAVELQDQDGATQRTVLLAEASMSLSRSLDMDTTLAEVGRLLVPRFADWCSLQLLNDGRLETVALQHRDPATTEWARSLMGAFPTRMDAPHGAANVVRSGQSEIYPYIPSEVMEATAASAEHLALVRRLGLTSALIVPLTGRDGGVVGTLTLIHAESGRRYSDEDGAFLEAVADRVAVALDTAVTFEHQSERLAGVILVAEAAQRAILAPPPARVGPVALSARYLSAAREAQIGGDLYEVVRGPSSVRLLVGDVRGKGLSAVRTATVVLGEFRAAAANNGDVAHVAREIDRRIVPYLPDAEDFVTAILVDIESDGRFDVVSCGHPAPVLLSTSGDVDPVELDHSPPLGLGVDPVIGRGKLADGDRLLLFTDGLIEARTPTGAFVDSALFLPSVGQAEFHTALDGLLASLKQAAGHALDDDLALLLACYDPH</sequence>
<dbReference type="Proteomes" id="UP000199113">
    <property type="component" value="Unassembled WGS sequence"/>
</dbReference>
<keyword evidence="2" id="KW-1133">Transmembrane helix</keyword>
<gene>
    <name evidence="5" type="ORF">SAMN05192575_1184</name>
</gene>
<dbReference type="EMBL" id="FOKC01000018">
    <property type="protein sequence ID" value="SFB48713.1"/>
    <property type="molecule type" value="Genomic_DNA"/>
</dbReference>
<keyword evidence="2" id="KW-0472">Membrane</keyword>
<dbReference type="InterPro" id="IPR036457">
    <property type="entry name" value="PPM-type-like_dom_sf"/>
</dbReference>
<dbReference type="Pfam" id="PF01590">
    <property type="entry name" value="GAF"/>
    <property type="match status" value="1"/>
</dbReference>
<reference evidence="5" key="1">
    <citation type="submission" date="2016-10" db="EMBL/GenBank/DDBJ databases">
        <authorList>
            <person name="de Groot N.N."/>
        </authorList>
    </citation>
    <scope>NUCLEOTIDE SEQUENCE [LARGE SCALE GENOMIC DNA]</scope>
    <source>
        <strain evidence="5">CGMCC 1.10697</strain>
    </source>
</reference>
<dbReference type="AlphaFoldDB" id="A0A1I1BJT6"/>
<name>A0A1I1BJT6_9ACTN</name>
<keyword evidence="2" id="KW-0812">Transmembrane</keyword>
<feature type="domain" description="PPM-type phosphatase" evidence="4">
    <location>
        <begin position="493"/>
        <end position="700"/>
    </location>
</feature>